<evidence type="ECO:0000259" key="16">
    <source>
        <dbReference type="PROSITE" id="PS50862"/>
    </source>
</evidence>
<dbReference type="PANTHER" id="PTHR43697:SF1">
    <property type="entry name" value="SERINE--TRNA LIGASE"/>
    <property type="match status" value="1"/>
</dbReference>
<dbReference type="PIRSF" id="PIRSF001529">
    <property type="entry name" value="Ser-tRNA-synth_IIa"/>
    <property type="match status" value="1"/>
</dbReference>
<keyword evidence="18" id="KW-1185">Reference proteome</keyword>
<comment type="function">
    <text evidence="12">Catalyzes the attachment of serine to tRNA(Ser). Is also able to aminoacylate tRNA(Sec) with serine, to form the misacylated tRNA L-seryl-tRNA(Sec), which will be further converted into selenocysteinyl-tRNA(Sec).</text>
</comment>
<dbReference type="GO" id="GO:0006434">
    <property type="term" value="P:seryl-tRNA aminoacylation"/>
    <property type="evidence" value="ECO:0007669"/>
    <property type="project" value="UniProtKB-UniRule"/>
</dbReference>
<dbReference type="Pfam" id="PF02403">
    <property type="entry name" value="Seryl_tRNA_N"/>
    <property type="match status" value="1"/>
</dbReference>
<comment type="similarity">
    <text evidence="3 12">Belongs to the class-II aminoacyl-tRNA synthetase family. Type-1 seryl-tRNA synthetase subfamily.</text>
</comment>
<proteinExistence type="inferred from homology"/>
<comment type="pathway">
    <text evidence="2 12">Aminoacyl-tRNA biosynthesis; selenocysteinyl-tRNA(Sec) biosynthesis; L-seryl-tRNA(Sec) from L-serine and tRNA(Sec): step 1/1.</text>
</comment>
<feature type="coiled-coil region" evidence="15">
    <location>
        <begin position="68"/>
        <end position="102"/>
    </location>
</feature>
<sequence length="424" mass="48480">MLDLKFVRNNPEIVSEALEKRGSDLNLEPFLELERRRREKLVVVEQLKNRRNVVSEEIGRRKKAGQDAEEMVQEMRQVSARIKELDEEIRDLEEQIQVTLLSIPNIPHESVPVGRDAADNVEVRRWGEPRQFDFTPRAHWELGEVLDIIDFERGSKVAGARFSFYKGAGARLERAVINFMLDLHTREHGYTEIFPPFIVNGDSMIGTGQLPKFAEDMFKLEGKNFYLIPTAEVPVTNLYREEILPGDRLPIYHCAYSACFRAEAGAAGRDTRGLIRQHQFNKVELVKFTRPEDSYEELEKLTRDAERVLQLLGLPYRVVCLCTGDLGFAAAKTYDLEVWLPSYQEYKEISSCSNFEDFQARRANIRFRDGRGKPRFVHTLNGSGLAVGRTVAAILENYQQADGSVVIPEVLVPYMGGMTRITPP</sequence>
<dbReference type="Gene3D" id="3.30.930.10">
    <property type="entry name" value="Bira Bifunctional Protein, Domain 2"/>
    <property type="match status" value="1"/>
</dbReference>
<evidence type="ECO:0000256" key="13">
    <source>
        <dbReference type="PIRSR" id="PIRSR001529-1"/>
    </source>
</evidence>
<dbReference type="InterPro" id="IPR010978">
    <property type="entry name" value="tRNA-bd_arm"/>
</dbReference>
<evidence type="ECO:0000256" key="15">
    <source>
        <dbReference type="SAM" id="Coils"/>
    </source>
</evidence>
<evidence type="ECO:0000313" key="17">
    <source>
        <dbReference type="EMBL" id="SHF31238.1"/>
    </source>
</evidence>
<dbReference type="InterPro" id="IPR042103">
    <property type="entry name" value="SerRS_1_N_sf"/>
</dbReference>
<dbReference type="NCBIfam" id="TIGR00414">
    <property type="entry name" value="serS"/>
    <property type="match status" value="1"/>
</dbReference>
<dbReference type="InterPro" id="IPR006195">
    <property type="entry name" value="aa-tRNA-synth_II"/>
</dbReference>
<comment type="subunit">
    <text evidence="12">Homodimer. The tRNA molecule binds across the dimer.</text>
</comment>
<dbReference type="GO" id="GO:0005524">
    <property type="term" value="F:ATP binding"/>
    <property type="evidence" value="ECO:0007669"/>
    <property type="project" value="UniProtKB-UniRule"/>
</dbReference>
<evidence type="ECO:0000256" key="9">
    <source>
        <dbReference type="ARBA" id="ARBA00023146"/>
    </source>
</evidence>
<dbReference type="GO" id="GO:0004828">
    <property type="term" value="F:serine-tRNA ligase activity"/>
    <property type="evidence" value="ECO:0007669"/>
    <property type="project" value="UniProtKB-UniRule"/>
</dbReference>
<dbReference type="RefSeq" id="WP_073165621.1">
    <property type="nucleotide sequence ID" value="NZ_FQUW01000022.1"/>
</dbReference>
<evidence type="ECO:0000256" key="1">
    <source>
        <dbReference type="ARBA" id="ARBA00004496"/>
    </source>
</evidence>
<dbReference type="Pfam" id="PF00587">
    <property type="entry name" value="tRNA-synt_2b"/>
    <property type="match status" value="1"/>
</dbReference>
<evidence type="ECO:0000256" key="7">
    <source>
        <dbReference type="ARBA" id="ARBA00022840"/>
    </source>
</evidence>
<dbReference type="InterPro" id="IPR015866">
    <property type="entry name" value="Ser-tRNA-synth_1_N"/>
</dbReference>
<evidence type="ECO:0000256" key="4">
    <source>
        <dbReference type="ARBA" id="ARBA00022490"/>
    </source>
</evidence>
<feature type="binding site" evidence="12">
    <location>
        <begin position="230"/>
        <end position="232"/>
    </location>
    <ligand>
        <name>L-serine</name>
        <dbReference type="ChEBI" id="CHEBI:33384"/>
    </ligand>
</feature>
<dbReference type="HAMAP" id="MF_00176">
    <property type="entry name" value="Ser_tRNA_synth_type1"/>
    <property type="match status" value="1"/>
</dbReference>
<evidence type="ECO:0000256" key="12">
    <source>
        <dbReference type="HAMAP-Rule" id="MF_00176"/>
    </source>
</evidence>
<dbReference type="Proteomes" id="UP000184196">
    <property type="component" value="Unassembled WGS sequence"/>
</dbReference>
<keyword evidence="8 12" id="KW-0648">Protein biosynthesis</keyword>
<name>A0A1M5ALT7_9FIRM</name>
<keyword evidence="6 12" id="KW-0547">Nucleotide-binding</keyword>
<evidence type="ECO:0000313" key="18">
    <source>
        <dbReference type="Proteomes" id="UP000184196"/>
    </source>
</evidence>
<feature type="binding site" evidence="12">
    <location>
        <position position="383"/>
    </location>
    <ligand>
        <name>L-serine</name>
        <dbReference type="ChEBI" id="CHEBI:33384"/>
    </ligand>
</feature>
<dbReference type="PROSITE" id="PS50862">
    <property type="entry name" value="AA_TRNA_LIGASE_II"/>
    <property type="match status" value="1"/>
</dbReference>
<comment type="catalytic activity">
    <reaction evidence="10 12">
        <text>tRNA(Sec) + L-serine + ATP = L-seryl-tRNA(Sec) + AMP + diphosphate + H(+)</text>
        <dbReference type="Rhea" id="RHEA:42580"/>
        <dbReference type="Rhea" id="RHEA-COMP:9742"/>
        <dbReference type="Rhea" id="RHEA-COMP:10128"/>
        <dbReference type="ChEBI" id="CHEBI:15378"/>
        <dbReference type="ChEBI" id="CHEBI:30616"/>
        <dbReference type="ChEBI" id="CHEBI:33019"/>
        <dbReference type="ChEBI" id="CHEBI:33384"/>
        <dbReference type="ChEBI" id="CHEBI:78442"/>
        <dbReference type="ChEBI" id="CHEBI:78533"/>
        <dbReference type="ChEBI" id="CHEBI:456215"/>
        <dbReference type="EC" id="6.1.1.11"/>
    </reaction>
</comment>
<protein>
    <recommendedName>
        <fullName evidence="12">Serine--tRNA ligase</fullName>
        <ecNumber evidence="12">6.1.1.11</ecNumber>
    </recommendedName>
    <alternativeName>
        <fullName evidence="12">Seryl-tRNA synthetase</fullName>
        <shortName evidence="12">SerRS</shortName>
    </alternativeName>
    <alternativeName>
        <fullName evidence="12">Seryl-tRNA(Ser/Sec) synthetase</fullName>
    </alternativeName>
</protein>
<dbReference type="InterPro" id="IPR002317">
    <property type="entry name" value="Ser-tRNA-ligase_type_1"/>
</dbReference>
<comment type="domain">
    <text evidence="12">Consists of two distinct domains, a catalytic core and a N-terminal extension that is involved in tRNA binding.</text>
</comment>
<evidence type="ECO:0000256" key="2">
    <source>
        <dbReference type="ARBA" id="ARBA00005045"/>
    </source>
</evidence>
<accession>A0A1M5ALT7</accession>
<feature type="binding site" evidence="12 13">
    <location>
        <position position="284"/>
    </location>
    <ligand>
        <name>L-serine</name>
        <dbReference type="ChEBI" id="CHEBI:33384"/>
    </ligand>
</feature>
<feature type="binding site" evidence="12 14">
    <location>
        <begin position="261"/>
        <end position="263"/>
    </location>
    <ligand>
        <name>ATP</name>
        <dbReference type="ChEBI" id="CHEBI:30616"/>
    </ligand>
</feature>
<keyword evidence="5 12" id="KW-0436">Ligase</keyword>
<dbReference type="Gene3D" id="1.10.287.40">
    <property type="entry name" value="Serine-tRNA synthetase, tRNA binding domain"/>
    <property type="match status" value="1"/>
</dbReference>
<dbReference type="GO" id="GO:0016260">
    <property type="term" value="P:selenocysteine biosynthetic process"/>
    <property type="evidence" value="ECO:0007669"/>
    <property type="project" value="UniProtKB-UniRule"/>
</dbReference>
<dbReference type="GO" id="GO:0005737">
    <property type="term" value="C:cytoplasm"/>
    <property type="evidence" value="ECO:0007669"/>
    <property type="project" value="UniProtKB-SubCell"/>
</dbReference>
<feature type="domain" description="Aminoacyl-transfer RNA synthetases class-II family profile" evidence="16">
    <location>
        <begin position="171"/>
        <end position="408"/>
    </location>
</feature>
<feature type="binding site" evidence="12 14">
    <location>
        <begin position="348"/>
        <end position="351"/>
    </location>
    <ligand>
        <name>ATP</name>
        <dbReference type="ChEBI" id="CHEBI:30616"/>
    </ligand>
</feature>
<dbReference type="PRINTS" id="PR00981">
    <property type="entry name" value="TRNASYNTHSER"/>
</dbReference>
<comment type="caution">
    <text evidence="12">Lacks conserved residue(s) required for the propagation of feature annotation.</text>
</comment>
<dbReference type="CDD" id="cd00770">
    <property type="entry name" value="SerRS_core"/>
    <property type="match status" value="1"/>
</dbReference>
<organism evidence="17 18">
    <name type="scientific">Desulfofundulus australicus DSM 11792</name>
    <dbReference type="NCBI Taxonomy" id="1121425"/>
    <lineage>
        <taxon>Bacteria</taxon>
        <taxon>Bacillati</taxon>
        <taxon>Bacillota</taxon>
        <taxon>Clostridia</taxon>
        <taxon>Eubacteriales</taxon>
        <taxon>Peptococcaceae</taxon>
        <taxon>Desulfofundulus</taxon>
    </lineage>
</organism>
<evidence type="ECO:0000256" key="3">
    <source>
        <dbReference type="ARBA" id="ARBA00010728"/>
    </source>
</evidence>
<comment type="subcellular location">
    <subcellularLocation>
        <location evidence="1 12">Cytoplasm</location>
    </subcellularLocation>
</comment>
<evidence type="ECO:0000256" key="10">
    <source>
        <dbReference type="ARBA" id="ARBA00047929"/>
    </source>
</evidence>
<evidence type="ECO:0000256" key="6">
    <source>
        <dbReference type="ARBA" id="ARBA00022741"/>
    </source>
</evidence>
<dbReference type="InterPro" id="IPR033729">
    <property type="entry name" value="SerRS_core"/>
</dbReference>
<reference evidence="18" key="1">
    <citation type="submission" date="2016-11" db="EMBL/GenBank/DDBJ databases">
        <authorList>
            <person name="Varghese N."/>
            <person name="Submissions S."/>
        </authorList>
    </citation>
    <scope>NUCLEOTIDE SEQUENCE [LARGE SCALE GENOMIC DNA]</scope>
    <source>
        <strain evidence="18">DSM 11792</strain>
    </source>
</reference>
<evidence type="ECO:0000256" key="14">
    <source>
        <dbReference type="PIRSR" id="PIRSR001529-2"/>
    </source>
</evidence>
<dbReference type="OrthoDB" id="9804647at2"/>
<dbReference type="EC" id="6.1.1.11" evidence="12"/>
<dbReference type="UniPathway" id="UPA00906">
    <property type="reaction ID" value="UER00895"/>
</dbReference>
<dbReference type="GO" id="GO:0140096">
    <property type="term" value="F:catalytic activity, acting on a protein"/>
    <property type="evidence" value="ECO:0007669"/>
    <property type="project" value="UniProtKB-ARBA"/>
</dbReference>
<keyword evidence="15" id="KW-0175">Coiled coil</keyword>
<dbReference type="PANTHER" id="PTHR43697">
    <property type="entry name" value="SERYL-TRNA SYNTHETASE"/>
    <property type="match status" value="1"/>
</dbReference>
<evidence type="ECO:0000256" key="5">
    <source>
        <dbReference type="ARBA" id="ARBA00022598"/>
    </source>
</evidence>
<evidence type="ECO:0000256" key="11">
    <source>
        <dbReference type="ARBA" id="ARBA00048823"/>
    </source>
</evidence>
<feature type="binding site" evidence="13">
    <location>
        <position position="261"/>
    </location>
    <ligand>
        <name>L-serine</name>
        <dbReference type="ChEBI" id="CHEBI:33384"/>
    </ligand>
</feature>
<dbReference type="AlphaFoldDB" id="A0A1M5ALT7"/>
<dbReference type="InterPro" id="IPR045864">
    <property type="entry name" value="aa-tRNA-synth_II/BPL/LPL"/>
</dbReference>
<dbReference type="InterPro" id="IPR002314">
    <property type="entry name" value="aa-tRNA-synt_IIb"/>
</dbReference>
<gene>
    <name evidence="12" type="primary">serS</name>
    <name evidence="17" type="ORF">SAMN02745218_01950</name>
</gene>
<feature type="binding site" evidence="13">
    <location>
        <position position="381"/>
    </location>
    <ligand>
        <name>L-serine</name>
        <dbReference type="ChEBI" id="CHEBI:33384"/>
    </ligand>
</feature>
<evidence type="ECO:0000256" key="8">
    <source>
        <dbReference type="ARBA" id="ARBA00022917"/>
    </source>
</evidence>
<dbReference type="EMBL" id="FQUW01000022">
    <property type="protein sequence ID" value="SHF31238.1"/>
    <property type="molecule type" value="Genomic_DNA"/>
</dbReference>
<feature type="binding site" evidence="13">
    <location>
        <position position="230"/>
    </location>
    <ligand>
        <name>L-serine</name>
        <dbReference type="ChEBI" id="CHEBI:33384"/>
    </ligand>
</feature>
<keyword evidence="7 12" id="KW-0067">ATP-binding</keyword>
<dbReference type="GO" id="GO:0016740">
    <property type="term" value="F:transferase activity"/>
    <property type="evidence" value="ECO:0007669"/>
    <property type="project" value="UniProtKB-ARBA"/>
</dbReference>
<keyword evidence="9 12" id="KW-0030">Aminoacyl-tRNA synthetase</keyword>
<keyword evidence="4 12" id="KW-0963">Cytoplasm</keyword>
<dbReference type="SUPFAM" id="SSF55681">
    <property type="entry name" value="Class II aaRS and biotin synthetases"/>
    <property type="match status" value="1"/>
</dbReference>
<dbReference type="SUPFAM" id="SSF46589">
    <property type="entry name" value="tRNA-binding arm"/>
    <property type="match status" value="1"/>
</dbReference>
<comment type="catalytic activity">
    <reaction evidence="11 12">
        <text>tRNA(Ser) + L-serine + ATP = L-seryl-tRNA(Ser) + AMP + diphosphate + H(+)</text>
        <dbReference type="Rhea" id="RHEA:12292"/>
        <dbReference type="Rhea" id="RHEA-COMP:9669"/>
        <dbReference type="Rhea" id="RHEA-COMP:9703"/>
        <dbReference type="ChEBI" id="CHEBI:15378"/>
        <dbReference type="ChEBI" id="CHEBI:30616"/>
        <dbReference type="ChEBI" id="CHEBI:33019"/>
        <dbReference type="ChEBI" id="CHEBI:33384"/>
        <dbReference type="ChEBI" id="CHEBI:78442"/>
        <dbReference type="ChEBI" id="CHEBI:78533"/>
        <dbReference type="ChEBI" id="CHEBI:456215"/>
        <dbReference type="EC" id="6.1.1.11"/>
    </reaction>
</comment>